<evidence type="ECO:0000313" key="1">
    <source>
        <dbReference type="EMBL" id="PVY45084.1"/>
    </source>
</evidence>
<dbReference type="AlphaFoldDB" id="A0A2U1B8T1"/>
<accession>A0A2U1B8T1</accession>
<sequence>KAEGAALAAHEADGVKHVSAAERTAWNAKADGASTSAHISNTNNPHGVTAAQVGAVPTTRKVNGKALSADVTLAAADVGAAAAGHSHGAGDIASGTLDAARIPDLVASKITSGTLPVARGGTGAASLTSGAALIGAGTGAVTTRAIKDNTSASAALTASSALVTMNTLRYALNRTTGPGAADTNYTTAMMRAIQASTTDLTAGSSSLTSGTIYLVYE</sequence>
<protein>
    <submittedName>
        <fullName evidence="1">Uncharacterized protein</fullName>
    </submittedName>
</protein>
<dbReference type="Proteomes" id="UP000245778">
    <property type="component" value="Unassembled WGS sequence"/>
</dbReference>
<reference evidence="1 2" key="1">
    <citation type="submission" date="2018-04" db="EMBL/GenBank/DDBJ databases">
        <title>Genomic Encyclopedia of Type Strains, Phase IV (KMG-IV): sequencing the most valuable type-strain genomes for metagenomic binning, comparative biology and taxonomic classification.</title>
        <authorList>
            <person name="Goeker M."/>
        </authorList>
    </citation>
    <scope>NUCLEOTIDE SEQUENCE [LARGE SCALE GENOMIC DNA]</scope>
    <source>
        <strain evidence="1 2">DSM 26588</strain>
    </source>
</reference>
<name>A0A2U1B8T1_9FIRM</name>
<gene>
    <name evidence="1" type="ORF">C7373_1313</name>
</gene>
<dbReference type="EMBL" id="QEKK01000031">
    <property type="protein sequence ID" value="PVY45084.1"/>
    <property type="molecule type" value="Genomic_DNA"/>
</dbReference>
<evidence type="ECO:0000313" key="2">
    <source>
        <dbReference type="Proteomes" id="UP000245778"/>
    </source>
</evidence>
<organism evidence="1 2">
    <name type="scientific">Intestinimonas butyriciproducens</name>
    <dbReference type="NCBI Taxonomy" id="1297617"/>
    <lineage>
        <taxon>Bacteria</taxon>
        <taxon>Bacillati</taxon>
        <taxon>Bacillota</taxon>
        <taxon>Clostridia</taxon>
        <taxon>Eubacteriales</taxon>
        <taxon>Intestinimonas</taxon>
    </lineage>
</organism>
<proteinExistence type="predicted"/>
<feature type="non-terminal residue" evidence="1">
    <location>
        <position position="1"/>
    </location>
</feature>
<comment type="caution">
    <text evidence="1">The sequence shown here is derived from an EMBL/GenBank/DDBJ whole genome shotgun (WGS) entry which is preliminary data.</text>
</comment>